<dbReference type="PRINTS" id="PR00053">
    <property type="entry name" value="FORKHEAD"/>
</dbReference>
<keyword evidence="9" id="KW-1185">Reference proteome</keyword>
<dbReference type="CDD" id="cd00059">
    <property type="entry name" value="FH_FOX"/>
    <property type="match status" value="1"/>
</dbReference>
<evidence type="ECO:0000256" key="2">
    <source>
        <dbReference type="ARBA" id="ARBA00023125"/>
    </source>
</evidence>
<name>A0A0C3LP14_9AGAM</name>
<accession>A0A0C3LP14</accession>
<evidence type="ECO:0000256" key="6">
    <source>
        <dbReference type="SAM" id="MobiDB-lite"/>
    </source>
</evidence>
<evidence type="ECO:0000313" key="9">
    <source>
        <dbReference type="Proteomes" id="UP000054248"/>
    </source>
</evidence>
<reference evidence="8 9" key="1">
    <citation type="submission" date="2014-04" db="EMBL/GenBank/DDBJ databases">
        <authorList>
            <consortium name="DOE Joint Genome Institute"/>
            <person name="Kuo A."/>
            <person name="Girlanda M."/>
            <person name="Perotto S."/>
            <person name="Kohler A."/>
            <person name="Nagy L.G."/>
            <person name="Floudas D."/>
            <person name="Copeland A."/>
            <person name="Barry K.W."/>
            <person name="Cichocki N."/>
            <person name="Veneault-Fourrey C."/>
            <person name="LaButti K."/>
            <person name="Lindquist E.A."/>
            <person name="Lipzen A."/>
            <person name="Lundell T."/>
            <person name="Morin E."/>
            <person name="Murat C."/>
            <person name="Sun H."/>
            <person name="Tunlid A."/>
            <person name="Henrissat B."/>
            <person name="Grigoriev I.V."/>
            <person name="Hibbett D.S."/>
            <person name="Martin F."/>
            <person name="Nordberg H.P."/>
            <person name="Cantor M.N."/>
            <person name="Hua S.X."/>
        </authorList>
    </citation>
    <scope>NUCLEOTIDE SEQUENCE [LARGE SCALE GENOMIC DNA]</scope>
    <source>
        <strain evidence="8 9">MUT 4182</strain>
    </source>
</reference>
<keyword evidence="4 5" id="KW-0539">Nucleus</keyword>
<dbReference type="FunFam" id="1.10.10.10:FF:000135">
    <property type="entry name" value="forkhead box protein G1"/>
    <property type="match status" value="1"/>
</dbReference>
<dbReference type="HOGENOM" id="CLU_077699_6_2_1"/>
<dbReference type="GO" id="GO:0000981">
    <property type="term" value="F:DNA-binding transcription factor activity, RNA polymerase II-specific"/>
    <property type="evidence" value="ECO:0007669"/>
    <property type="project" value="TreeGrafter"/>
</dbReference>
<dbReference type="Pfam" id="PF00250">
    <property type="entry name" value="Forkhead"/>
    <property type="match status" value="1"/>
</dbReference>
<dbReference type="InterPro" id="IPR001766">
    <property type="entry name" value="Fork_head_dom"/>
</dbReference>
<evidence type="ECO:0000256" key="1">
    <source>
        <dbReference type="ARBA" id="ARBA00023015"/>
    </source>
</evidence>
<feature type="region of interest" description="Disordered" evidence="6">
    <location>
        <begin position="76"/>
        <end position="107"/>
    </location>
</feature>
<evidence type="ECO:0000256" key="5">
    <source>
        <dbReference type="PROSITE-ProRule" id="PRU00089"/>
    </source>
</evidence>
<dbReference type="Gene3D" id="1.10.10.10">
    <property type="entry name" value="Winged helix-like DNA-binding domain superfamily/Winged helix DNA-binding domain"/>
    <property type="match status" value="1"/>
</dbReference>
<evidence type="ECO:0000259" key="7">
    <source>
        <dbReference type="PROSITE" id="PS50039"/>
    </source>
</evidence>
<protein>
    <recommendedName>
        <fullName evidence="7">Fork-head domain-containing protein</fullName>
    </recommendedName>
</protein>
<dbReference type="GO" id="GO:0000978">
    <property type="term" value="F:RNA polymerase II cis-regulatory region sequence-specific DNA binding"/>
    <property type="evidence" value="ECO:0007669"/>
    <property type="project" value="TreeGrafter"/>
</dbReference>
<evidence type="ECO:0000313" key="8">
    <source>
        <dbReference type="EMBL" id="KIO23167.1"/>
    </source>
</evidence>
<keyword evidence="3" id="KW-0804">Transcription</keyword>
<dbReference type="PANTHER" id="PTHR46078:SF2">
    <property type="entry name" value="FORK-HEAD DOMAIN-CONTAINING PROTEIN"/>
    <property type="match status" value="1"/>
</dbReference>
<gene>
    <name evidence="8" type="ORF">M407DRAFT_78362</name>
</gene>
<dbReference type="GO" id="GO:0005634">
    <property type="term" value="C:nucleus"/>
    <property type="evidence" value="ECO:0007669"/>
    <property type="project" value="UniProtKB-SubCell"/>
</dbReference>
<dbReference type="OrthoDB" id="5954824at2759"/>
<proteinExistence type="predicted"/>
<dbReference type="InterPro" id="IPR036388">
    <property type="entry name" value="WH-like_DNA-bd_sf"/>
</dbReference>
<reference evidence="9" key="2">
    <citation type="submission" date="2015-01" db="EMBL/GenBank/DDBJ databases">
        <title>Evolutionary Origins and Diversification of the Mycorrhizal Mutualists.</title>
        <authorList>
            <consortium name="DOE Joint Genome Institute"/>
            <consortium name="Mycorrhizal Genomics Consortium"/>
            <person name="Kohler A."/>
            <person name="Kuo A."/>
            <person name="Nagy L.G."/>
            <person name="Floudas D."/>
            <person name="Copeland A."/>
            <person name="Barry K.W."/>
            <person name="Cichocki N."/>
            <person name="Veneault-Fourrey C."/>
            <person name="LaButti K."/>
            <person name="Lindquist E.A."/>
            <person name="Lipzen A."/>
            <person name="Lundell T."/>
            <person name="Morin E."/>
            <person name="Murat C."/>
            <person name="Riley R."/>
            <person name="Ohm R."/>
            <person name="Sun H."/>
            <person name="Tunlid A."/>
            <person name="Henrissat B."/>
            <person name="Grigoriev I.V."/>
            <person name="Hibbett D.S."/>
            <person name="Martin F."/>
        </authorList>
    </citation>
    <scope>NUCLEOTIDE SEQUENCE [LARGE SCALE GENOMIC DNA]</scope>
    <source>
        <strain evidence="9">MUT 4182</strain>
    </source>
</reference>
<dbReference type="SUPFAM" id="SSF46785">
    <property type="entry name" value="Winged helix' DNA-binding domain"/>
    <property type="match status" value="1"/>
</dbReference>
<dbReference type="Proteomes" id="UP000054248">
    <property type="component" value="Unassembled WGS sequence"/>
</dbReference>
<dbReference type="PROSITE" id="PS50039">
    <property type="entry name" value="FORK_HEAD_3"/>
    <property type="match status" value="1"/>
</dbReference>
<feature type="domain" description="Fork-head" evidence="7">
    <location>
        <begin position="1"/>
        <end position="90"/>
    </location>
</feature>
<dbReference type="SMART" id="SM00339">
    <property type="entry name" value="FH"/>
    <property type="match status" value="1"/>
</dbReference>
<dbReference type="PANTHER" id="PTHR46078">
    <property type="entry name" value="FORKHEAD BOX PROTEIN J2 FAMILY MEMBER"/>
    <property type="match status" value="1"/>
</dbReference>
<dbReference type="AlphaFoldDB" id="A0A0C3LP14"/>
<comment type="subcellular location">
    <subcellularLocation>
        <location evidence="5">Nucleus</location>
    </subcellularLocation>
</comment>
<dbReference type="PROSITE" id="PS00658">
    <property type="entry name" value="FORK_HEAD_2"/>
    <property type="match status" value="1"/>
</dbReference>
<sequence>PPYPYSTIIRYAIEGSPRGMLTLAEIYEVVEARFPYYKNAGMGWKNSIRHNLSLNRIFEKKPRAITEPGKGAYWTIKPGEEAGPKRVRKRKVRFPKTGQKKGRGRGC</sequence>
<dbReference type="InterPro" id="IPR030456">
    <property type="entry name" value="TF_fork_head_CS_2"/>
</dbReference>
<organism evidence="8 9">
    <name type="scientific">Tulasnella calospora MUT 4182</name>
    <dbReference type="NCBI Taxonomy" id="1051891"/>
    <lineage>
        <taxon>Eukaryota</taxon>
        <taxon>Fungi</taxon>
        <taxon>Dikarya</taxon>
        <taxon>Basidiomycota</taxon>
        <taxon>Agaricomycotina</taxon>
        <taxon>Agaricomycetes</taxon>
        <taxon>Cantharellales</taxon>
        <taxon>Tulasnellaceae</taxon>
        <taxon>Tulasnella</taxon>
    </lineage>
</organism>
<feature type="non-terminal residue" evidence="8">
    <location>
        <position position="1"/>
    </location>
</feature>
<dbReference type="STRING" id="1051891.A0A0C3LP14"/>
<dbReference type="InterPro" id="IPR036390">
    <property type="entry name" value="WH_DNA-bd_sf"/>
</dbReference>
<evidence type="ECO:0000256" key="4">
    <source>
        <dbReference type="ARBA" id="ARBA00023242"/>
    </source>
</evidence>
<dbReference type="InterPro" id="IPR045912">
    <property type="entry name" value="FOXJ2/3-like"/>
</dbReference>
<feature type="compositionally biased region" description="Basic residues" evidence="6">
    <location>
        <begin position="85"/>
        <end position="107"/>
    </location>
</feature>
<keyword evidence="1" id="KW-0805">Transcription regulation</keyword>
<keyword evidence="2 5" id="KW-0238">DNA-binding</keyword>
<feature type="DNA-binding region" description="Fork-head" evidence="5">
    <location>
        <begin position="1"/>
        <end position="90"/>
    </location>
</feature>
<dbReference type="EMBL" id="KN823091">
    <property type="protein sequence ID" value="KIO23167.1"/>
    <property type="molecule type" value="Genomic_DNA"/>
</dbReference>
<evidence type="ECO:0000256" key="3">
    <source>
        <dbReference type="ARBA" id="ARBA00023163"/>
    </source>
</evidence>